<feature type="transmembrane region" description="Helical" evidence="1">
    <location>
        <begin position="56"/>
        <end position="77"/>
    </location>
</feature>
<name>A0A1B8U0V9_9FLAO</name>
<dbReference type="STRING" id="1774273.LPB03_01315"/>
<organism evidence="2 3">
    <name type="scientific">Polaribacter vadi</name>
    <dbReference type="NCBI Taxonomy" id="1774273"/>
    <lineage>
        <taxon>Bacteria</taxon>
        <taxon>Pseudomonadati</taxon>
        <taxon>Bacteroidota</taxon>
        <taxon>Flavobacteriia</taxon>
        <taxon>Flavobacteriales</taxon>
        <taxon>Flavobacteriaceae</taxon>
    </lineage>
</organism>
<dbReference type="OrthoDB" id="1143964at2"/>
<keyword evidence="1" id="KW-1133">Transmembrane helix</keyword>
<gene>
    <name evidence="2" type="ORF">LPB3_03795</name>
</gene>
<dbReference type="AlphaFoldDB" id="A0A1B8U0V9"/>
<reference evidence="3" key="1">
    <citation type="submission" date="2016-02" db="EMBL/GenBank/DDBJ databases">
        <authorList>
            <person name="Shin S.-K."/>
            <person name="Yi H."/>
            <person name="Kim E."/>
        </authorList>
    </citation>
    <scope>NUCLEOTIDE SEQUENCE [LARGE SCALE GENOMIC DNA]</scope>
    <source>
        <strain evidence="3">LPB0003</strain>
    </source>
</reference>
<keyword evidence="1" id="KW-0472">Membrane</keyword>
<keyword evidence="3" id="KW-1185">Reference proteome</keyword>
<protein>
    <submittedName>
        <fullName evidence="2">Uncharacterized protein</fullName>
    </submittedName>
</protein>
<feature type="transmembrane region" description="Helical" evidence="1">
    <location>
        <begin position="114"/>
        <end position="133"/>
    </location>
</feature>
<dbReference type="RefSeq" id="WP_065318272.1">
    <property type="nucleotide sequence ID" value="NZ_CAXBLX010000002.1"/>
</dbReference>
<evidence type="ECO:0000256" key="1">
    <source>
        <dbReference type="SAM" id="Phobius"/>
    </source>
</evidence>
<keyword evidence="1" id="KW-0812">Transmembrane</keyword>
<comment type="caution">
    <text evidence="2">The sequence shown here is derived from an EMBL/GenBank/DDBJ whole genome shotgun (WGS) entry which is preliminary data.</text>
</comment>
<dbReference type="KEGG" id="pob:LPB03_01315"/>
<dbReference type="EMBL" id="LSFM01000018">
    <property type="protein sequence ID" value="OBY65495.1"/>
    <property type="molecule type" value="Genomic_DNA"/>
</dbReference>
<sequence>MATKIKPKKNYWIIGAVAFVWYFVGIIVLFRENLVPEFVINEIADIQLDFIIDKPVWVIFAYGLYAIFGLLGSITLLAQRKIAYFLFLISFVASMIRLAYNVITINIIDVYGKVGVALVIVTFFVSVFLLIFSRSAKKVGILK</sequence>
<feature type="transmembrane region" description="Helical" evidence="1">
    <location>
        <begin position="12"/>
        <end position="30"/>
    </location>
</feature>
<feature type="transmembrane region" description="Helical" evidence="1">
    <location>
        <begin position="84"/>
        <end position="108"/>
    </location>
</feature>
<evidence type="ECO:0000313" key="2">
    <source>
        <dbReference type="EMBL" id="OBY65495.1"/>
    </source>
</evidence>
<accession>A0A1B8U0V9</accession>
<evidence type="ECO:0000313" key="3">
    <source>
        <dbReference type="Proteomes" id="UP000092584"/>
    </source>
</evidence>
<dbReference type="Proteomes" id="UP000092584">
    <property type="component" value="Unassembled WGS sequence"/>
</dbReference>
<proteinExistence type="predicted"/>